<name>C1EES2_MICCC</name>
<dbReference type="GO" id="GO:0009570">
    <property type="term" value="C:chloroplast stroma"/>
    <property type="evidence" value="ECO:0007669"/>
    <property type="project" value="TreeGrafter"/>
</dbReference>
<dbReference type="KEGG" id="mis:MICPUN_106290"/>
<dbReference type="PANTHER" id="PTHR35695:SF1">
    <property type="entry name" value="GLYCEROL-3-PHOSPHATE ACYLTRANSFERASE, CHLOROPLASTIC"/>
    <property type="match status" value="1"/>
</dbReference>
<dbReference type="Proteomes" id="UP000002009">
    <property type="component" value="Chromosome 11"/>
</dbReference>
<dbReference type="Gene3D" id="3.40.1130.10">
    <property type="entry name" value="Glycerol-3-phosphate (1)-acyltransferase"/>
    <property type="match status" value="1"/>
</dbReference>
<dbReference type="FunCoup" id="C1EES2">
    <property type="interactions" value="549"/>
</dbReference>
<dbReference type="GO" id="GO:0004366">
    <property type="term" value="F:glycerol-3-phosphate O-acyltransferase activity"/>
    <property type="evidence" value="ECO:0007669"/>
    <property type="project" value="InterPro"/>
</dbReference>
<dbReference type="RefSeq" id="XP_002505030.1">
    <property type="nucleotide sequence ID" value="XM_002504984.1"/>
</dbReference>
<evidence type="ECO:0000313" key="2">
    <source>
        <dbReference type="EMBL" id="ACO66288.1"/>
    </source>
</evidence>
<dbReference type="SUPFAM" id="SSF69593">
    <property type="entry name" value="Glycerol-3-phosphate (1)-acyltransferase"/>
    <property type="match status" value="1"/>
</dbReference>
<proteinExistence type="predicted"/>
<dbReference type="eggNOG" id="ENOG502QRHE">
    <property type="taxonomic scope" value="Eukaryota"/>
</dbReference>
<gene>
    <name evidence="2" type="ORF">MICPUN_106290</name>
</gene>
<reference evidence="2 3" key="1">
    <citation type="journal article" date="2009" name="Science">
        <title>Green evolution and dynamic adaptations revealed by genomes of the marine picoeukaryotes Micromonas.</title>
        <authorList>
            <person name="Worden A.Z."/>
            <person name="Lee J.H."/>
            <person name="Mock T."/>
            <person name="Rouze P."/>
            <person name="Simmons M.P."/>
            <person name="Aerts A.L."/>
            <person name="Allen A.E."/>
            <person name="Cuvelier M.L."/>
            <person name="Derelle E."/>
            <person name="Everett M.V."/>
            <person name="Foulon E."/>
            <person name="Grimwood J."/>
            <person name="Gundlach H."/>
            <person name="Henrissat B."/>
            <person name="Napoli C."/>
            <person name="McDonald S.M."/>
            <person name="Parker M.S."/>
            <person name="Rombauts S."/>
            <person name="Salamov A."/>
            <person name="Von Dassow P."/>
            <person name="Badger J.H."/>
            <person name="Coutinho P.M."/>
            <person name="Demir E."/>
            <person name="Dubchak I."/>
            <person name="Gentemann C."/>
            <person name="Eikrem W."/>
            <person name="Gready J.E."/>
            <person name="John U."/>
            <person name="Lanier W."/>
            <person name="Lindquist E.A."/>
            <person name="Lucas S."/>
            <person name="Mayer K.F."/>
            <person name="Moreau H."/>
            <person name="Not F."/>
            <person name="Otillar R."/>
            <person name="Panaud O."/>
            <person name="Pangilinan J."/>
            <person name="Paulsen I."/>
            <person name="Piegu B."/>
            <person name="Poliakov A."/>
            <person name="Robbens S."/>
            <person name="Schmutz J."/>
            <person name="Toulza E."/>
            <person name="Wyss T."/>
            <person name="Zelensky A."/>
            <person name="Zhou K."/>
            <person name="Armbrust E.V."/>
            <person name="Bhattacharya D."/>
            <person name="Goodenough U.W."/>
            <person name="Van de Peer Y."/>
            <person name="Grigoriev I.V."/>
        </authorList>
    </citation>
    <scope>NUCLEOTIDE SEQUENCE [LARGE SCALE GENOMIC DNA]</scope>
    <source>
        <strain evidence="3">RCC299 / NOUM17</strain>
    </source>
</reference>
<organism evidence="2 3">
    <name type="scientific">Micromonas commoda (strain RCC299 / NOUM17 / CCMP2709)</name>
    <name type="common">Picoplanktonic green alga</name>
    <dbReference type="NCBI Taxonomy" id="296587"/>
    <lineage>
        <taxon>Eukaryota</taxon>
        <taxon>Viridiplantae</taxon>
        <taxon>Chlorophyta</taxon>
        <taxon>Mamiellophyceae</taxon>
        <taxon>Mamiellales</taxon>
        <taxon>Mamiellaceae</taxon>
        <taxon>Micromonas</taxon>
    </lineage>
</organism>
<dbReference type="InterPro" id="IPR016222">
    <property type="entry name" value="G3P_O-acylTrfase_chlp"/>
</dbReference>
<sequence>MAALASASAVSLGALPRASALSRQQRRAVPARGRRVVTRAAVETAEKDPLEDLKVGAAKLVISLLPNEGGLRWVGGLLPSKFKSTFDGLVTSYKKQMLLALKGDEERAGRALTSIFKDMLTAYSGQIIGTPFEFPSHHLAIREPFDYYQMANAYIGSLIEFDRSILRYPERWTKVQEQLAAGDNVIMLGNHQSEGDAAFIPLLTEVSHPGLGEQVTYVAGDRVVTDLLCKPFSMGKNLLCVHSKKHMDDDPSLKSAKMKQNLNTVKEMQRLLKKGGLLIWIAPAGGRDRRAPDGTITPDNWDPAAVEMMRKLGTKKGAAKTHYYPLAMATYDIMPPPATKEKSIGEERVVNFTGAGLSLGEEIDVDPATGEWAKGLGEDADKAEALTKYVLAKVVDEYRAIEACNVPGGGPVALPEGAVRPTRPPSVPVF</sequence>
<evidence type="ECO:0000313" key="3">
    <source>
        <dbReference type="Proteomes" id="UP000002009"/>
    </source>
</evidence>
<dbReference type="SMR" id="C1EES2"/>
<protein>
    <recommendedName>
        <fullName evidence="1">Phospholipid/glycerol acyltransferase domain-containing protein</fullName>
    </recommendedName>
</protein>
<dbReference type="InterPro" id="IPR002123">
    <property type="entry name" value="Plipid/glycerol_acylTrfase"/>
</dbReference>
<dbReference type="InParanoid" id="C1EES2"/>
<dbReference type="PANTHER" id="PTHR35695">
    <property type="entry name" value="GLYCEROL-3-PHOSPHATE ACYLTRANSFERASE, CHLOROPLASTIC"/>
    <property type="match status" value="1"/>
</dbReference>
<accession>C1EES2</accession>
<dbReference type="Pfam" id="PF01553">
    <property type="entry name" value="Acyltransferase"/>
    <property type="match status" value="1"/>
</dbReference>
<dbReference type="STRING" id="296587.C1EES2"/>
<keyword evidence="3" id="KW-1185">Reference proteome</keyword>
<dbReference type="AlphaFoldDB" id="C1EES2"/>
<dbReference type="EMBL" id="CP001330">
    <property type="protein sequence ID" value="ACO66288.1"/>
    <property type="molecule type" value="Genomic_DNA"/>
</dbReference>
<dbReference type="OMA" id="EGRNIIW"/>
<dbReference type="GO" id="GO:0006655">
    <property type="term" value="P:phosphatidylglycerol biosynthetic process"/>
    <property type="evidence" value="ECO:0007669"/>
    <property type="project" value="TreeGrafter"/>
</dbReference>
<evidence type="ECO:0000259" key="1">
    <source>
        <dbReference type="Pfam" id="PF01553"/>
    </source>
</evidence>
<feature type="domain" description="Phospholipid/glycerol acyltransferase" evidence="1">
    <location>
        <begin position="176"/>
        <end position="325"/>
    </location>
</feature>
<dbReference type="OrthoDB" id="524544at2759"/>
<dbReference type="GeneID" id="8247746"/>